<dbReference type="CTD" id="51313"/>
<keyword evidence="6" id="KW-0812">Transmembrane</keyword>
<evidence type="ECO:0000256" key="3">
    <source>
        <dbReference type="ARBA" id="ARBA00007691"/>
    </source>
</evidence>
<reference evidence="7" key="3">
    <citation type="submission" date="2025-08" db="UniProtKB">
        <authorList>
            <consortium name="Ensembl"/>
        </authorList>
    </citation>
    <scope>IDENTIFICATION</scope>
</reference>
<dbReference type="AlphaFoldDB" id="A0A3P8YZF5"/>
<dbReference type="OMA" id="EATHSDC"/>
<protein>
    <recommendedName>
        <fullName evidence="9">Golgi associated kinase 1B</fullName>
    </recommendedName>
</protein>
<comment type="similarity">
    <text evidence="3">Belongs to the GASK family.</text>
</comment>
<evidence type="ECO:0000313" key="7">
    <source>
        <dbReference type="Ensembl" id="ENSELUP00000021337.1"/>
    </source>
</evidence>
<dbReference type="OrthoDB" id="10011371at2759"/>
<reference evidence="8" key="1">
    <citation type="journal article" date="2014" name="PLoS ONE">
        <title>The genome and linkage map of the northern pike (Esox lucius): conserved synteny revealed between the salmonid sister group and the Neoteleostei.</title>
        <authorList>
            <person name="Rondeau E.B."/>
            <person name="Minkley D.R."/>
            <person name="Leong J.S."/>
            <person name="Messmer A.M."/>
            <person name="Jantzen J.R."/>
            <person name="von Schalburg K.R."/>
            <person name="Lemon C."/>
            <person name="Bird N.H."/>
            <person name="Koop B.F."/>
        </authorList>
    </citation>
    <scope>NUCLEOTIDE SEQUENCE</scope>
</reference>
<evidence type="ECO:0008006" key="9">
    <source>
        <dbReference type="Google" id="ProtNLM"/>
    </source>
</evidence>
<evidence type="ECO:0000256" key="1">
    <source>
        <dbReference type="ARBA" id="ARBA00004308"/>
    </source>
</evidence>
<accession>A0A3P8YZF5</accession>
<gene>
    <name evidence="7" type="primary">GASK1B</name>
</gene>
<dbReference type="FunCoup" id="A0A3P8YZF5">
    <property type="interactions" value="663"/>
</dbReference>
<evidence type="ECO:0000256" key="2">
    <source>
        <dbReference type="ARBA" id="ARBA00004555"/>
    </source>
</evidence>
<name>A0A3P8YZF5_ESOLU</name>
<evidence type="ECO:0000313" key="8">
    <source>
        <dbReference type="Proteomes" id="UP000265140"/>
    </source>
</evidence>
<dbReference type="KEGG" id="els:105027707"/>
<dbReference type="InParanoid" id="A0A3P8YZF5"/>
<dbReference type="Bgee" id="ENSELUG00000020426">
    <property type="expression patterns" value="Expressed in heart and 13 other cell types or tissues"/>
</dbReference>
<dbReference type="GeneTree" id="ENSGT00420000029769"/>
<keyword evidence="6" id="KW-1133">Transmembrane helix</keyword>
<evidence type="ECO:0000256" key="6">
    <source>
        <dbReference type="SAM" id="Phobius"/>
    </source>
</evidence>
<feature type="transmembrane region" description="Helical" evidence="6">
    <location>
        <begin position="38"/>
        <end position="57"/>
    </location>
</feature>
<evidence type="ECO:0000256" key="5">
    <source>
        <dbReference type="ARBA" id="ARBA00023136"/>
    </source>
</evidence>
<dbReference type="Proteomes" id="UP000265140">
    <property type="component" value="Chromosome 4"/>
</dbReference>
<organism evidence="7 8">
    <name type="scientific">Esox lucius</name>
    <name type="common">Northern pike</name>
    <dbReference type="NCBI Taxonomy" id="8010"/>
    <lineage>
        <taxon>Eukaryota</taxon>
        <taxon>Metazoa</taxon>
        <taxon>Chordata</taxon>
        <taxon>Craniata</taxon>
        <taxon>Vertebrata</taxon>
        <taxon>Euteleostomi</taxon>
        <taxon>Actinopterygii</taxon>
        <taxon>Neopterygii</taxon>
        <taxon>Teleostei</taxon>
        <taxon>Protacanthopterygii</taxon>
        <taxon>Esociformes</taxon>
        <taxon>Esocidae</taxon>
        <taxon>Esox</taxon>
    </lineage>
</organism>
<dbReference type="InterPro" id="IPR029207">
    <property type="entry name" value="FAM198"/>
</dbReference>
<dbReference type="GO" id="GO:0005794">
    <property type="term" value="C:Golgi apparatus"/>
    <property type="evidence" value="ECO:0007669"/>
    <property type="project" value="UniProtKB-SubCell"/>
</dbReference>
<keyword evidence="5 6" id="KW-0472">Membrane</keyword>
<dbReference type="Ensembl" id="ENSELUT00000031991.3">
    <property type="protein sequence ID" value="ENSELUP00000021337.1"/>
    <property type="gene ID" value="ENSELUG00000020426.3"/>
</dbReference>
<reference evidence="7" key="2">
    <citation type="submission" date="2020-02" db="EMBL/GenBank/DDBJ databases">
        <title>Esox lucius (northern pike) genome, fEsoLuc1, primary haplotype.</title>
        <authorList>
            <person name="Myers G."/>
            <person name="Karagic N."/>
            <person name="Meyer A."/>
            <person name="Pippel M."/>
            <person name="Reichard M."/>
            <person name="Winkler S."/>
            <person name="Tracey A."/>
            <person name="Sims Y."/>
            <person name="Howe K."/>
            <person name="Rhie A."/>
            <person name="Formenti G."/>
            <person name="Durbin R."/>
            <person name="Fedrigo O."/>
            <person name="Jarvis E.D."/>
        </authorList>
    </citation>
    <scope>NUCLEOTIDE SEQUENCE [LARGE SCALE GENOMIC DNA]</scope>
</reference>
<evidence type="ECO:0000256" key="4">
    <source>
        <dbReference type="ARBA" id="ARBA00023034"/>
    </source>
</evidence>
<dbReference type="STRING" id="8010.ENSELUP00000021337"/>
<keyword evidence="4" id="KW-0333">Golgi apparatus</keyword>
<reference evidence="7" key="4">
    <citation type="submission" date="2025-09" db="UniProtKB">
        <authorList>
            <consortium name="Ensembl"/>
        </authorList>
    </citation>
    <scope>IDENTIFICATION</scope>
</reference>
<dbReference type="PANTHER" id="PTHR15905">
    <property type="entry name" value="GOLGI-ASSOCIATED KINASE 1B-RELATED"/>
    <property type="match status" value="1"/>
</dbReference>
<keyword evidence="8" id="KW-1185">Reference proteome</keyword>
<dbReference type="PANTHER" id="PTHR15905:SF1">
    <property type="entry name" value="GOLGI-ASSOCIATED KINASE 1B"/>
    <property type="match status" value="1"/>
</dbReference>
<comment type="subcellular location">
    <subcellularLocation>
        <location evidence="1">Endomembrane system</location>
    </subcellularLocation>
    <subcellularLocation>
        <location evidence="2">Golgi apparatus</location>
    </subcellularLocation>
</comment>
<proteinExistence type="inferred from homology"/>
<dbReference type="Pfam" id="PF15051">
    <property type="entry name" value="FAM198"/>
    <property type="match status" value="1"/>
</dbReference>
<dbReference type="RefSeq" id="XP_010898224.1">
    <property type="nucleotide sequence ID" value="XM_010899922.3"/>
</dbReference>
<sequence>METCTHTGDIKKSLFFWLSFFFLRISKSFRRYSPSKRIILFFGACCVYLFFVVSQVGHSWPNQNRRFAIHQYKRSRGLYTLRFDVAEPSETADLPTGATGESLLDQTSLVPTRSNVMYITMKPRRVKPAILRGTVRPKLRRKAKRIKPNEGFTQKKIETLEREDWNLKRTNGLKIYWKQINTINNATHNVRSKVKMETEPHASAIRIYSETAPPWFSKEDISAMLFLADGKVTRIHEVSQKDSNPFLLFESTINGSLFLSDKDNINDNKLCRGRCGVIKSPLDTSEVFAFHLDRVLGLNRSVPAVSRTFPFVQDGQPCPVLLWEGFLSPGDNAESRSTVKMTWGEYQNSLKQRCWHKNVTPKPHSGCSSVHHYEWSKLSLFDFLLQIYTRLDRNCCGFRPRQEDVCVERGHHQECGDKDSVELANIIRRVHDPRHLVFTDNKGFFDRGEDNLDYKLLEGIKEFPEQAVKVLKSQRLRERLLQSLFLDKLYWESQGGRRGIEKLIDVIERRAQVFLTYINAHGIKVVPMNV</sequence>
<dbReference type="GeneID" id="105027707"/>